<proteinExistence type="predicted"/>
<evidence type="ECO:0000256" key="1">
    <source>
        <dbReference type="SAM" id="MobiDB-lite"/>
    </source>
</evidence>
<protein>
    <submittedName>
        <fullName evidence="2">Uncharacterized protein</fullName>
    </submittedName>
</protein>
<gene>
    <name evidence="2" type="ORF">SAMN05414137_101403</name>
</gene>
<dbReference type="EMBL" id="FOAZ01000001">
    <property type="protein sequence ID" value="SEK29448.1"/>
    <property type="molecule type" value="Genomic_DNA"/>
</dbReference>
<sequence length="83" mass="8616">APRKRRRATSGVTDAAAKAAAAQISTARVEAEVPAQRAEATPVGAEEERPKRKRRSVRLAEAAAATAAAEAAAEKAPARRSRA</sequence>
<dbReference type="Proteomes" id="UP000183015">
    <property type="component" value="Unassembled WGS sequence"/>
</dbReference>
<dbReference type="AlphaFoldDB" id="A0A1H7FU14"/>
<accession>A0A1H7FU14</accession>
<name>A0A1H7FU14_STRJI</name>
<evidence type="ECO:0000313" key="2">
    <source>
        <dbReference type="EMBL" id="SEK29448.1"/>
    </source>
</evidence>
<evidence type="ECO:0000313" key="3">
    <source>
        <dbReference type="Proteomes" id="UP000183015"/>
    </source>
</evidence>
<feature type="region of interest" description="Disordered" evidence="1">
    <location>
        <begin position="27"/>
        <end position="60"/>
    </location>
</feature>
<dbReference type="eggNOG" id="ENOG5031REI">
    <property type="taxonomic scope" value="Bacteria"/>
</dbReference>
<reference evidence="3" key="1">
    <citation type="submission" date="2016-10" db="EMBL/GenBank/DDBJ databases">
        <authorList>
            <person name="Varghese N."/>
        </authorList>
    </citation>
    <scope>NUCLEOTIDE SEQUENCE [LARGE SCALE GENOMIC DNA]</scope>
    <source>
        <strain evidence="3">DSM 45096 / BCRC 16803 / CGMCC 4.1857 / CIP 109030 / JCM 12277 / KCTC 19219 / NBRC 100920 / 33214</strain>
    </source>
</reference>
<keyword evidence="3" id="KW-1185">Reference proteome</keyword>
<feature type="non-terminal residue" evidence="2">
    <location>
        <position position="1"/>
    </location>
</feature>
<organism evidence="2 3">
    <name type="scientific">Streptacidiphilus jiangxiensis</name>
    <dbReference type="NCBI Taxonomy" id="235985"/>
    <lineage>
        <taxon>Bacteria</taxon>
        <taxon>Bacillati</taxon>
        <taxon>Actinomycetota</taxon>
        <taxon>Actinomycetes</taxon>
        <taxon>Kitasatosporales</taxon>
        <taxon>Streptomycetaceae</taxon>
        <taxon>Streptacidiphilus</taxon>
    </lineage>
</organism>